<dbReference type="SUPFAM" id="SSF56112">
    <property type="entry name" value="Protein kinase-like (PK-like)"/>
    <property type="match status" value="1"/>
</dbReference>
<comment type="similarity">
    <text evidence="1">Belongs to the pseudomonas-type ThrB family.</text>
</comment>
<dbReference type="RefSeq" id="WP_116855402.1">
    <property type="nucleotide sequence ID" value="NZ_QTJV01000008.1"/>
</dbReference>
<dbReference type="InterPro" id="IPR050249">
    <property type="entry name" value="Pseudomonas-type_ThrB"/>
</dbReference>
<dbReference type="Pfam" id="PF01636">
    <property type="entry name" value="APH"/>
    <property type="match status" value="1"/>
</dbReference>
<dbReference type="OrthoDB" id="241498at2"/>
<dbReference type="PANTHER" id="PTHR21064">
    <property type="entry name" value="AMINOGLYCOSIDE PHOSPHOTRANSFERASE DOMAIN-CONTAINING PROTEIN-RELATED"/>
    <property type="match status" value="1"/>
</dbReference>
<feature type="domain" description="Aminoglycoside phosphotransferase" evidence="2">
    <location>
        <begin position="33"/>
        <end position="264"/>
    </location>
</feature>
<gene>
    <name evidence="3" type="ORF">DXN04_21255</name>
</gene>
<evidence type="ECO:0000259" key="2">
    <source>
        <dbReference type="Pfam" id="PF01636"/>
    </source>
</evidence>
<keyword evidence="3" id="KW-0808">Transferase</keyword>
<keyword evidence="4" id="KW-1185">Reference proteome</keyword>
<evidence type="ECO:0000313" key="4">
    <source>
        <dbReference type="Proteomes" id="UP000261174"/>
    </source>
</evidence>
<dbReference type="Proteomes" id="UP000261174">
    <property type="component" value="Unassembled WGS sequence"/>
</dbReference>
<dbReference type="InterPro" id="IPR002575">
    <property type="entry name" value="Aminoglycoside_PTrfase"/>
</dbReference>
<dbReference type="InterPro" id="IPR011009">
    <property type="entry name" value="Kinase-like_dom_sf"/>
</dbReference>
<evidence type="ECO:0000313" key="3">
    <source>
        <dbReference type="EMBL" id="RFM32966.1"/>
    </source>
</evidence>
<dbReference type="EMBL" id="QTJV01000008">
    <property type="protein sequence ID" value="RFM32966.1"/>
    <property type="molecule type" value="Genomic_DNA"/>
</dbReference>
<dbReference type="GO" id="GO:0019202">
    <property type="term" value="F:amino acid kinase activity"/>
    <property type="evidence" value="ECO:0007669"/>
    <property type="project" value="TreeGrafter"/>
</dbReference>
<comment type="caution">
    <text evidence="3">The sequence shown here is derived from an EMBL/GenBank/DDBJ whole genome shotgun (WGS) entry which is preliminary data.</text>
</comment>
<proteinExistence type="inferred from homology"/>
<dbReference type="AlphaFoldDB" id="A0A3E1NYE6"/>
<organism evidence="3 4">
    <name type="scientific">Chitinophaga silvisoli</name>
    <dbReference type="NCBI Taxonomy" id="2291814"/>
    <lineage>
        <taxon>Bacteria</taxon>
        <taxon>Pseudomonadati</taxon>
        <taxon>Bacteroidota</taxon>
        <taxon>Chitinophagia</taxon>
        <taxon>Chitinophagales</taxon>
        <taxon>Chitinophagaceae</taxon>
        <taxon>Chitinophaga</taxon>
    </lineage>
</organism>
<accession>A0A3E1NYE6</accession>
<protein>
    <submittedName>
        <fullName evidence="3">Aminoglycoside phosphotransferase</fullName>
    </submittedName>
</protein>
<reference evidence="3 4" key="1">
    <citation type="submission" date="2018-08" db="EMBL/GenBank/DDBJ databases">
        <title>Chitinophaga sp. K20C18050901, a novel bacterium isolated from forest soil.</title>
        <authorList>
            <person name="Wang C."/>
        </authorList>
    </citation>
    <scope>NUCLEOTIDE SEQUENCE [LARGE SCALE GENOMIC DNA]</scope>
    <source>
        <strain evidence="3 4">K20C18050901</strain>
    </source>
</reference>
<dbReference type="Gene3D" id="3.30.200.20">
    <property type="entry name" value="Phosphorylase Kinase, domain 1"/>
    <property type="match status" value="1"/>
</dbReference>
<sequence>MTHFPVVSSILSARYLVPLFQVKYNFSRDTTCRLLKAGVNHTYLVTDGDHKYIFRIYCINWRTKQDIAEEIRLLNLLRAHELPVSYPIADFDNDYMQLLHAPEGLRIGVMFSFAQGEKILQFSEELHYKMGVTVARIHQVTAGFKLDRVEYTPSVMVVDSFERIKGYLPIETEEMQWMQQAQDYLLRLYAGIDHSKVRHGAVHMDMWFDNINIDKEDITIFDFDFCGNGMLCYDLAYYILQVYSTEKENMDVCKTKVAAFLEGYASITRISDEEKALLPALGISMYFFYLGIQCQRYEDYSNIFLNEVYLKRYIKVLVKKYAELNELAV</sequence>
<dbReference type="PANTHER" id="PTHR21064:SF6">
    <property type="entry name" value="AMINOGLYCOSIDE PHOSPHOTRANSFERASE DOMAIN-CONTAINING PROTEIN"/>
    <property type="match status" value="1"/>
</dbReference>
<name>A0A3E1NYE6_9BACT</name>
<evidence type="ECO:0000256" key="1">
    <source>
        <dbReference type="ARBA" id="ARBA00038240"/>
    </source>
</evidence>
<dbReference type="Gene3D" id="3.90.1200.10">
    <property type="match status" value="1"/>
</dbReference>